<dbReference type="InterPro" id="IPR050833">
    <property type="entry name" value="Poly_Biosynth_Transport"/>
</dbReference>
<feature type="transmembrane region" description="Helical" evidence="6">
    <location>
        <begin position="344"/>
        <end position="366"/>
    </location>
</feature>
<evidence type="ECO:0000256" key="6">
    <source>
        <dbReference type="SAM" id="Phobius"/>
    </source>
</evidence>
<organism evidence="7 8">
    <name type="scientific">Pseudomonas flexibilis</name>
    <dbReference type="NCBI Taxonomy" id="706570"/>
    <lineage>
        <taxon>Bacteria</taxon>
        <taxon>Pseudomonadati</taxon>
        <taxon>Pseudomonadota</taxon>
        <taxon>Gammaproteobacteria</taxon>
        <taxon>Pseudomonadales</taxon>
        <taxon>Pseudomonadaceae</taxon>
        <taxon>Pseudomonas</taxon>
    </lineage>
</organism>
<dbReference type="RefSeq" id="WP_039605673.1">
    <property type="nucleotide sequence ID" value="NZ_FMUP01000007.1"/>
</dbReference>
<evidence type="ECO:0008006" key="9">
    <source>
        <dbReference type="Google" id="ProtNLM"/>
    </source>
</evidence>
<feature type="transmembrane region" description="Helical" evidence="6">
    <location>
        <begin position="53"/>
        <end position="78"/>
    </location>
</feature>
<sequence>MRTVSNTLIELSRRPFVRNVLAVVTGTATAQAITIAFAPVITRLYGPESFGQLGAFMALLNVLAPIAALTYPIAIVLPKKDEDALAIAKLSVLLALSVTVLVALALFFSAEQLAGSLGLQAIADFLMLIPVAMFFAACMQVAEQWLIRKGKFSVTARVAIIQSLLLNVGKAGLGVFYAGAGVLVGLAVAGRVLHAAMLAAGAGLFSGRSGGRTTLTELLGCARIHADFPLFRAPQVLLNALSQSLPIVLLASLFGPASAGFYTLARTVMAVPSMLIGKSVSDVFYPKFTEAAHAGKPLAGLIYKATAALAVVGVCPFLLVVLLGPWLFALVFGSEWRVAGEYGQWLACWLFFGFINRPSVAAIAALSLQKSFLLYEIALVVIRVVAIYAGFFVFESDRVAVAAFSLTGAIMNVLLISATIMACSRKSAAGGLVQGATG</sequence>
<dbReference type="STRING" id="706570.PT85_00850"/>
<protein>
    <recommendedName>
        <fullName evidence="9">Membrane protein involved in the export of O-antigen and teichoic acid</fullName>
    </recommendedName>
</protein>
<evidence type="ECO:0000256" key="1">
    <source>
        <dbReference type="ARBA" id="ARBA00004651"/>
    </source>
</evidence>
<reference evidence="7 8" key="1">
    <citation type="submission" date="2014-11" db="EMBL/GenBank/DDBJ databases">
        <title>Genome sequence of Pseudomonas tuomuerensis JCM 14085.</title>
        <authorList>
            <person name="Shin S.-K."/>
            <person name="Yi H."/>
        </authorList>
    </citation>
    <scope>NUCLEOTIDE SEQUENCE [LARGE SCALE GENOMIC DNA]</scope>
    <source>
        <strain evidence="7 8">JCM 14085</strain>
    </source>
</reference>
<evidence type="ECO:0000256" key="2">
    <source>
        <dbReference type="ARBA" id="ARBA00022475"/>
    </source>
</evidence>
<evidence type="ECO:0000256" key="5">
    <source>
        <dbReference type="ARBA" id="ARBA00023136"/>
    </source>
</evidence>
<keyword evidence="8" id="KW-1185">Reference proteome</keyword>
<keyword evidence="2" id="KW-1003">Cell membrane</keyword>
<name>A0A0B3BU69_9PSED</name>
<dbReference type="OrthoDB" id="3831435at2"/>
<keyword evidence="3 6" id="KW-0812">Transmembrane</keyword>
<dbReference type="PANTHER" id="PTHR30250">
    <property type="entry name" value="PST FAMILY PREDICTED COLANIC ACID TRANSPORTER"/>
    <property type="match status" value="1"/>
</dbReference>
<dbReference type="Proteomes" id="UP000030980">
    <property type="component" value="Unassembled WGS sequence"/>
</dbReference>
<evidence type="ECO:0000313" key="8">
    <source>
        <dbReference type="Proteomes" id="UP000030980"/>
    </source>
</evidence>
<feature type="transmembrane region" description="Helical" evidence="6">
    <location>
        <begin position="400"/>
        <end position="423"/>
    </location>
</feature>
<dbReference type="EMBL" id="JTAK01000001">
    <property type="protein sequence ID" value="KHO66165.1"/>
    <property type="molecule type" value="Genomic_DNA"/>
</dbReference>
<evidence type="ECO:0000313" key="7">
    <source>
        <dbReference type="EMBL" id="KHO66165.1"/>
    </source>
</evidence>
<dbReference type="GO" id="GO:0005886">
    <property type="term" value="C:plasma membrane"/>
    <property type="evidence" value="ECO:0007669"/>
    <property type="project" value="UniProtKB-SubCell"/>
</dbReference>
<dbReference type="Pfam" id="PF13440">
    <property type="entry name" value="Polysacc_synt_3"/>
    <property type="match status" value="1"/>
</dbReference>
<evidence type="ECO:0000256" key="3">
    <source>
        <dbReference type="ARBA" id="ARBA00022692"/>
    </source>
</evidence>
<gene>
    <name evidence="7" type="ORF">PT85_00850</name>
</gene>
<feature type="transmembrane region" description="Helical" evidence="6">
    <location>
        <begin position="20"/>
        <end position="41"/>
    </location>
</feature>
<keyword evidence="5 6" id="KW-0472">Membrane</keyword>
<keyword evidence="4 6" id="KW-1133">Transmembrane helix</keyword>
<feature type="transmembrane region" description="Helical" evidence="6">
    <location>
        <begin position="90"/>
        <end position="110"/>
    </location>
</feature>
<evidence type="ECO:0000256" key="4">
    <source>
        <dbReference type="ARBA" id="ARBA00022989"/>
    </source>
</evidence>
<feature type="transmembrane region" description="Helical" evidence="6">
    <location>
        <begin position="373"/>
        <end position="394"/>
    </location>
</feature>
<comment type="caution">
    <text evidence="7">The sequence shown here is derived from an EMBL/GenBank/DDBJ whole genome shotgun (WGS) entry which is preliminary data.</text>
</comment>
<comment type="subcellular location">
    <subcellularLocation>
        <location evidence="1">Cell membrane</location>
        <topology evidence="1">Multi-pass membrane protein</topology>
    </subcellularLocation>
</comment>
<proteinExistence type="predicted"/>
<accession>A0A0B3BU69</accession>
<feature type="transmembrane region" description="Helical" evidence="6">
    <location>
        <begin position="306"/>
        <end position="332"/>
    </location>
</feature>
<feature type="transmembrane region" description="Helical" evidence="6">
    <location>
        <begin position="122"/>
        <end position="142"/>
    </location>
</feature>
<dbReference type="AlphaFoldDB" id="A0A0B3BU69"/>
<dbReference type="PANTHER" id="PTHR30250:SF28">
    <property type="entry name" value="POLYSACCHARIDE BIOSYNTHESIS PROTEIN"/>
    <property type="match status" value="1"/>
</dbReference>